<dbReference type="InterPro" id="IPR011944">
    <property type="entry name" value="Steroid_delta5-4_isomerase"/>
</dbReference>
<dbReference type="InterPro" id="IPR032710">
    <property type="entry name" value="NTF2-like_dom_sf"/>
</dbReference>
<accession>A0ABX0BQT9</accession>
<dbReference type="Pfam" id="PF14534">
    <property type="entry name" value="DUF4440"/>
    <property type="match status" value="1"/>
</dbReference>
<evidence type="ECO:0000259" key="1">
    <source>
        <dbReference type="Pfam" id="PF14534"/>
    </source>
</evidence>
<dbReference type="Gene3D" id="3.10.450.50">
    <property type="match status" value="1"/>
</dbReference>
<keyword evidence="3" id="KW-1185">Reference proteome</keyword>
<dbReference type="Proteomes" id="UP000470404">
    <property type="component" value="Unassembled WGS sequence"/>
</dbReference>
<dbReference type="NCBIfam" id="TIGR02246">
    <property type="entry name" value="SgcJ/EcaC family oxidoreductase"/>
    <property type="match status" value="1"/>
</dbReference>
<reference evidence="2 3" key="1">
    <citation type="submission" date="2020-01" db="EMBL/GenBank/DDBJ databases">
        <title>Insect and environment-associated Actinomycetes.</title>
        <authorList>
            <person name="Currrie C."/>
            <person name="Chevrette M."/>
            <person name="Carlson C."/>
            <person name="Stubbendieck R."/>
            <person name="Wendt-Pienkowski E."/>
        </authorList>
    </citation>
    <scope>NUCLEOTIDE SEQUENCE [LARGE SCALE GENOMIC DNA]</scope>
    <source>
        <strain evidence="2 3">SID8386</strain>
    </source>
</reference>
<name>A0ABX0BQT9_9PSEU</name>
<feature type="domain" description="DUF4440" evidence="1">
    <location>
        <begin position="9"/>
        <end position="118"/>
    </location>
</feature>
<organism evidence="2 3">
    <name type="scientific">Amycolatopsis rubida</name>
    <dbReference type="NCBI Taxonomy" id="112413"/>
    <lineage>
        <taxon>Bacteria</taxon>
        <taxon>Bacillati</taxon>
        <taxon>Actinomycetota</taxon>
        <taxon>Actinomycetes</taxon>
        <taxon>Pseudonocardiales</taxon>
        <taxon>Pseudonocardiaceae</taxon>
        <taxon>Amycolatopsis</taxon>
    </lineage>
</organism>
<evidence type="ECO:0000313" key="2">
    <source>
        <dbReference type="EMBL" id="NEC57951.1"/>
    </source>
</evidence>
<evidence type="ECO:0000313" key="3">
    <source>
        <dbReference type="Proteomes" id="UP000470404"/>
    </source>
</evidence>
<proteinExistence type="predicted"/>
<dbReference type="EMBL" id="JAAGNC010000095">
    <property type="protein sequence ID" value="NEC57951.1"/>
    <property type="molecule type" value="Genomic_DNA"/>
</dbReference>
<protein>
    <submittedName>
        <fullName evidence="2">Nuclear transport factor 2 family protein</fullName>
    </submittedName>
</protein>
<dbReference type="InterPro" id="IPR027843">
    <property type="entry name" value="DUF4440"/>
</dbReference>
<comment type="caution">
    <text evidence="2">The sequence shown here is derived from an EMBL/GenBank/DDBJ whole genome shotgun (WGS) entry which is preliminary data.</text>
</comment>
<sequence length="136" mass="14816">MMTYSREELAEVHAAVVRSIDQRDAALFASLYTADGALLLPDGAVVRGRAAIEQAFTGWLDAGFVRQEVEVVELRCDGRLAVEEGRAAGTFRTAAGDSVRRSNYLIVHRLDADGAWRMHRDVWTAAGDSRGTGTGY</sequence>
<dbReference type="SUPFAM" id="SSF54427">
    <property type="entry name" value="NTF2-like"/>
    <property type="match status" value="1"/>
</dbReference>
<gene>
    <name evidence="2" type="ORF">G3I59_20690</name>
</gene>